<dbReference type="STRING" id="1423759.FC92_GL000190"/>
<dbReference type="GeneID" id="98310747"/>
<dbReference type="OrthoDB" id="9008185at2"/>
<reference evidence="7 8" key="1">
    <citation type="journal article" date="2015" name="Genome Announc.">
        <title>Expanding the biotechnology potential of lactobacilli through comparative genomics of 213 strains and associated genera.</title>
        <authorList>
            <person name="Sun Z."/>
            <person name="Harris H.M."/>
            <person name="McCann A."/>
            <person name="Guo C."/>
            <person name="Argimon S."/>
            <person name="Zhang W."/>
            <person name="Yang X."/>
            <person name="Jeffery I.B."/>
            <person name="Cooney J.C."/>
            <person name="Kagawa T.F."/>
            <person name="Liu W."/>
            <person name="Song Y."/>
            <person name="Salvetti E."/>
            <person name="Wrobel A."/>
            <person name="Rasinkangas P."/>
            <person name="Parkhill J."/>
            <person name="Rea M.C."/>
            <person name="O'Sullivan O."/>
            <person name="Ritari J."/>
            <person name="Douillard F.P."/>
            <person name="Paul Ross R."/>
            <person name="Yang R."/>
            <person name="Briner A.E."/>
            <person name="Felis G.E."/>
            <person name="de Vos W.M."/>
            <person name="Barrangou R."/>
            <person name="Klaenhammer T.R."/>
            <person name="Caufield P.W."/>
            <person name="Cui Y."/>
            <person name="Zhang H."/>
            <person name="O'Toole P.W."/>
        </authorList>
    </citation>
    <scope>NUCLEOTIDE SEQUENCE [LARGE SCALE GENOMIC DNA]</scope>
    <source>
        <strain evidence="7 8">DSM 19519</strain>
    </source>
</reference>
<dbReference type="Pfam" id="PF00293">
    <property type="entry name" value="NUDIX"/>
    <property type="match status" value="1"/>
</dbReference>
<feature type="domain" description="Nudix hydrolase" evidence="6">
    <location>
        <begin position="4"/>
        <end position="129"/>
    </location>
</feature>
<dbReference type="GO" id="GO:0046872">
    <property type="term" value="F:metal ion binding"/>
    <property type="evidence" value="ECO:0007669"/>
    <property type="project" value="UniProtKB-KW"/>
</dbReference>
<dbReference type="GO" id="GO:0005737">
    <property type="term" value="C:cytoplasm"/>
    <property type="evidence" value="ECO:0007669"/>
    <property type="project" value="TreeGrafter"/>
</dbReference>
<name>A0A0R1MGC0_9LACO</name>
<dbReference type="PATRIC" id="fig|1423759.3.peg.195"/>
<evidence type="ECO:0000256" key="3">
    <source>
        <dbReference type="ARBA" id="ARBA00022723"/>
    </source>
</evidence>
<dbReference type="AlphaFoldDB" id="A0A0R1MGC0"/>
<dbReference type="PROSITE" id="PS51462">
    <property type="entry name" value="NUDIX"/>
    <property type="match status" value="1"/>
</dbReference>
<dbReference type="InterPro" id="IPR015797">
    <property type="entry name" value="NUDIX_hydrolase-like_dom_sf"/>
</dbReference>
<dbReference type="PANTHER" id="PTHR43758">
    <property type="entry name" value="7,8-DIHYDRO-8-OXOGUANINE TRIPHOSPHATASE"/>
    <property type="match status" value="1"/>
</dbReference>
<comment type="caution">
    <text evidence="7">The sequence shown here is derived from an EMBL/GenBank/DDBJ whole genome shotgun (WGS) entry which is preliminary data.</text>
</comment>
<keyword evidence="5" id="KW-0460">Magnesium</keyword>
<organism evidence="7 8">
    <name type="scientific">Liquorilactobacillus hordei DSM 19519</name>
    <dbReference type="NCBI Taxonomy" id="1423759"/>
    <lineage>
        <taxon>Bacteria</taxon>
        <taxon>Bacillati</taxon>
        <taxon>Bacillota</taxon>
        <taxon>Bacilli</taxon>
        <taxon>Lactobacillales</taxon>
        <taxon>Lactobacillaceae</taxon>
        <taxon>Liquorilactobacillus</taxon>
    </lineage>
</organism>
<sequence length="148" mass="17114">MRTEKTTLTNICTITSKNKLLVEQRTNKNWAVITFPGGHVEPKESFVDSVAREVYEQTGLTIYDPVLCGVKQFTTEDDGRYIVFLYKTSKFTGHIKSSSESEVFWIDQEDLFSTKLASGFKEMYEIFTTPSSELYYFEDNGNWQTQIK</sequence>
<accession>A0A0R1MGC0</accession>
<evidence type="ECO:0000259" key="6">
    <source>
        <dbReference type="PROSITE" id="PS51462"/>
    </source>
</evidence>
<evidence type="ECO:0000256" key="1">
    <source>
        <dbReference type="ARBA" id="ARBA00001946"/>
    </source>
</evidence>
<dbReference type="CDD" id="cd18875">
    <property type="entry name" value="NUDIX_Hydrolase"/>
    <property type="match status" value="1"/>
</dbReference>
<comment type="cofactor">
    <cofactor evidence="1">
        <name>Mg(2+)</name>
        <dbReference type="ChEBI" id="CHEBI:18420"/>
    </cofactor>
</comment>
<dbReference type="RefSeq" id="WP_057869338.1">
    <property type="nucleotide sequence ID" value="NZ_AZDX01000010.1"/>
</dbReference>
<dbReference type="EMBL" id="AZDX01000010">
    <property type="protein sequence ID" value="KRL07072.1"/>
    <property type="molecule type" value="Genomic_DNA"/>
</dbReference>
<evidence type="ECO:0000256" key="4">
    <source>
        <dbReference type="ARBA" id="ARBA00022801"/>
    </source>
</evidence>
<evidence type="ECO:0000313" key="8">
    <source>
        <dbReference type="Proteomes" id="UP000051448"/>
    </source>
</evidence>
<protein>
    <submittedName>
        <fullName evidence="7">NUDIX family hydrolase</fullName>
    </submittedName>
</protein>
<dbReference type="Proteomes" id="UP000051448">
    <property type="component" value="Unassembled WGS sequence"/>
</dbReference>
<evidence type="ECO:0000256" key="5">
    <source>
        <dbReference type="ARBA" id="ARBA00022842"/>
    </source>
</evidence>
<proteinExistence type="inferred from homology"/>
<dbReference type="PANTHER" id="PTHR43758:SF2">
    <property type="entry name" value="OXIDIZED PURINE NUCLEOSIDE TRIPHOSPHATE HYDROLASE"/>
    <property type="match status" value="1"/>
</dbReference>
<keyword evidence="8" id="KW-1185">Reference proteome</keyword>
<evidence type="ECO:0000256" key="2">
    <source>
        <dbReference type="ARBA" id="ARBA00005582"/>
    </source>
</evidence>
<dbReference type="Gene3D" id="3.90.79.10">
    <property type="entry name" value="Nucleoside Triphosphate Pyrophosphohydrolase"/>
    <property type="match status" value="1"/>
</dbReference>
<gene>
    <name evidence="7" type="ORF">FC92_GL000190</name>
</gene>
<dbReference type="InterPro" id="IPR000086">
    <property type="entry name" value="NUDIX_hydrolase_dom"/>
</dbReference>
<evidence type="ECO:0000313" key="7">
    <source>
        <dbReference type="EMBL" id="KRL07072.1"/>
    </source>
</evidence>
<comment type="similarity">
    <text evidence="2">Belongs to the Nudix hydrolase family.</text>
</comment>
<keyword evidence="3" id="KW-0479">Metal-binding</keyword>
<keyword evidence="4 7" id="KW-0378">Hydrolase</keyword>
<dbReference type="SUPFAM" id="SSF55811">
    <property type="entry name" value="Nudix"/>
    <property type="match status" value="1"/>
</dbReference>
<dbReference type="GO" id="GO:0016818">
    <property type="term" value="F:hydrolase activity, acting on acid anhydrides, in phosphorus-containing anhydrides"/>
    <property type="evidence" value="ECO:0007669"/>
    <property type="project" value="TreeGrafter"/>
</dbReference>